<sequence>MGSYLTIVNDTNDEYLCKLSADTRAIKFVNFAALGIGAFSAILGAISFGHIVSKAVVGNNAISLFGVSSQWLEHFSNVIGYVSVGLSSAAAVSSFSVEAVQIISIHLSKNHYISIGPNESHRYGKFTLALWCQSICVRSVVLHETAVRVDSVYMRPIFSGILPQSNKNHSIQTWISRKGLRSQIIAAQNALGNFSTFMNEPSNSHNLERLNEGVSGNATGKMKKAKNLNRTNVSSVQSDGNNVTVPRNLRLESMGRIYKLVEGIYM</sequence>
<dbReference type="HOGENOM" id="CLU_1047391_0_0_1"/>
<keyword evidence="1" id="KW-1133">Transmembrane helix</keyword>
<organism evidence="2">
    <name type="scientific">Albugo laibachii Nc14</name>
    <dbReference type="NCBI Taxonomy" id="890382"/>
    <lineage>
        <taxon>Eukaryota</taxon>
        <taxon>Sar</taxon>
        <taxon>Stramenopiles</taxon>
        <taxon>Oomycota</taxon>
        <taxon>Peronosporomycetes</taxon>
        <taxon>Albuginales</taxon>
        <taxon>Albuginaceae</taxon>
        <taxon>Albugo</taxon>
    </lineage>
</organism>
<protein>
    <submittedName>
        <fullName evidence="2">Uncharacterized protein AlNc14C620G12257</fullName>
    </submittedName>
</protein>
<name>F0X1G6_9STRA</name>
<keyword evidence="1" id="KW-0472">Membrane</keyword>
<dbReference type="AlphaFoldDB" id="F0X1G6"/>
<reference evidence="2" key="1">
    <citation type="journal article" date="2011" name="PLoS Biol.">
        <title>Gene gain and loss during evolution of obligate parasitism in the white rust pathogen of Arabidopsis thaliana.</title>
        <authorList>
            <person name="Kemen E."/>
            <person name="Gardiner A."/>
            <person name="Schultz-Larsen T."/>
            <person name="Kemen A.C."/>
            <person name="Balmuth A.L."/>
            <person name="Robert-Seilaniantz A."/>
            <person name="Bailey K."/>
            <person name="Holub E."/>
            <person name="Studholme D.J."/>
            <person name="Maclean D."/>
            <person name="Jones J.D."/>
        </authorList>
    </citation>
    <scope>NUCLEOTIDE SEQUENCE</scope>
</reference>
<gene>
    <name evidence="2" type="primary">AlNc14C620G12257</name>
    <name evidence="2" type="ORF">ALNC14_137960</name>
</gene>
<accession>F0X1G6</accession>
<evidence type="ECO:0000313" key="2">
    <source>
        <dbReference type="EMBL" id="CCA27652.1"/>
    </source>
</evidence>
<reference evidence="2" key="2">
    <citation type="submission" date="2011-02" db="EMBL/GenBank/DDBJ databases">
        <authorList>
            <person name="MacLean D."/>
        </authorList>
    </citation>
    <scope>NUCLEOTIDE SEQUENCE</scope>
</reference>
<proteinExistence type="predicted"/>
<feature type="transmembrane region" description="Helical" evidence="1">
    <location>
        <begin position="28"/>
        <end position="52"/>
    </location>
</feature>
<evidence type="ECO:0000256" key="1">
    <source>
        <dbReference type="SAM" id="Phobius"/>
    </source>
</evidence>
<keyword evidence="1" id="KW-0812">Transmembrane</keyword>
<dbReference type="EMBL" id="FR824628">
    <property type="protein sequence ID" value="CCA27652.1"/>
    <property type="molecule type" value="Genomic_DNA"/>
</dbReference>